<dbReference type="EMBL" id="JAPZBT010000002">
    <property type="protein sequence ID" value="KAJ5372414.1"/>
    <property type="molecule type" value="Genomic_DNA"/>
</dbReference>
<keyword evidence="5 8" id="KW-1133">Transmembrane helix</keyword>
<evidence type="ECO:0000256" key="2">
    <source>
        <dbReference type="ARBA" id="ARBA00005977"/>
    </source>
</evidence>
<feature type="transmembrane region" description="Helical" evidence="8">
    <location>
        <begin position="205"/>
        <end position="224"/>
    </location>
</feature>
<feature type="transmembrane region" description="Helical" evidence="8">
    <location>
        <begin position="181"/>
        <end position="198"/>
    </location>
</feature>
<comment type="subcellular location">
    <subcellularLocation>
        <location evidence="1">Endoplasmic reticulum membrane</location>
        <topology evidence="1">Multi-pass membrane protein</topology>
    </subcellularLocation>
</comment>
<reference evidence="9" key="2">
    <citation type="journal article" date="2023" name="IMA Fungus">
        <title>Comparative genomic study of the Penicillium genus elucidates a diverse pangenome and 15 lateral gene transfer events.</title>
        <authorList>
            <person name="Petersen C."/>
            <person name="Sorensen T."/>
            <person name="Nielsen M.R."/>
            <person name="Sondergaard T.E."/>
            <person name="Sorensen J.L."/>
            <person name="Fitzpatrick D.A."/>
            <person name="Frisvad J.C."/>
            <person name="Nielsen K.L."/>
        </authorList>
    </citation>
    <scope>NUCLEOTIDE SEQUENCE</scope>
    <source>
        <strain evidence="9">IBT 3081</strain>
    </source>
</reference>
<evidence type="ECO:0000256" key="7">
    <source>
        <dbReference type="SAM" id="MobiDB-lite"/>
    </source>
</evidence>
<comment type="similarity">
    <text evidence="2">Belongs to the TMEM234 family.</text>
</comment>
<reference evidence="9" key="1">
    <citation type="submission" date="2022-12" db="EMBL/GenBank/DDBJ databases">
        <authorList>
            <person name="Petersen C."/>
        </authorList>
    </citation>
    <scope>NUCLEOTIDE SEQUENCE</scope>
    <source>
        <strain evidence="9">IBT 3081</strain>
    </source>
</reference>
<gene>
    <name evidence="9" type="ORF">N7517_004420</name>
</gene>
<dbReference type="OrthoDB" id="43458at2759"/>
<keyword evidence="4" id="KW-0256">Endoplasmic reticulum</keyword>
<keyword evidence="6 8" id="KW-0472">Membrane</keyword>
<dbReference type="RefSeq" id="XP_056578400.1">
    <property type="nucleotide sequence ID" value="XM_056722150.1"/>
</dbReference>
<evidence type="ECO:0000256" key="3">
    <source>
        <dbReference type="ARBA" id="ARBA00022692"/>
    </source>
</evidence>
<feature type="region of interest" description="Disordered" evidence="7">
    <location>
        <begin position="46"/>
        <end position="152"/>
    </location>
</feature>
<dbReference type="GeneID" id="81461333"/>
<evidence type="ECO:0000313" key="9">
    <source>
        <dbReference type="EMBL" id="KAJ5372414.1"/>
    </source>
</evidence>
<protein>
    <recommendedName>
        <fullName evidence="11">EamA domain-containing protein</fullName>
    </recommendedName>
</protein>
<keyword evidence="3 8" id="KW-0812">Transmembrane</keyword>
<dbReference type="InterPro" id="IPR018908">
    <property type="entry name" value="TMEM234"/>
</dbReference>
<keyword evidence="10" id="KW-1185">Reference proteome</keyword>
<sequence length="256" mass="27859">MDPDTGIPGEPEPSVFSYVLSFLLVGVAWGFTTPFIRRAAADFNARQEKQANESNSGRGRAYSQDSPETGFTDAGEEQELLSRDIDSGDEEGVRRRSTSSSDVNRKSKAPDADTGLDGGIAGQSSSHDTTEAREDGADEEQDDVPSPAWRRGTPAKHSWLRAKIVSIFWTVVNLLRTPAYAIPLIINLTGSIWFFLLVGKHELSLTVPLANSSAFLFTVLGEWYVDRKVIAKQTWLGMGLVLGGIALCVHSKNQAS</sequence>
<evidence type="ECO:0000256" key="8">
    <source>
        <dbReference type="SAM" id="Phobius"/>
    </source>
</evidence>
<evidence type="ECO:0000256" key="5">
    <source>
        <dbReference type="ARBA" id="ARBA00022989"/>
    </source>
</evidence>
<feature type="compositionally biased region" description="Polar residues" evidence="7">
    <location>
        <begin position="52"/>
        <end position="69"/>
    </location>
</feature>
<accession>A0A9W9V9D1</accession>
<dbReference type="GO" id="GO:0016020">
    <property type="term" value="C:membrane"/>
    <property type="evidence" value="ECO:0007669"/>
    <property type="project" value="UniProtKB-SubCell"/>
</dbReference>
<dbReference type="Pfam" id="PF10639">
    <property type="entry name" value="TMEM234"/>
    <property type="match status" value="1"/>
</dbReference>
<dbReference type="Proteomes" id="UP001147752">
    <property type="component" value="Unassembled WGS sequence"/>
</dbReference>
<feature type="transmembrane region" description="Helical" evidence="8">
    <location>
        <begin position="15"/>
        <end position="36"/>
    </location>
</feature>
<dbReference type="AlphaFoldDB" id="A0A9W9V9D1"/>
<comment type="caution">
    <text evidence="9">The sequence shown here is derived from an EMBL/GenBank/DDBJ whole genome shotgun (WGS) entry which is preliminary data.</text>
</comment>
<evidence type="ECO:0000256" key="4">
    <source>
        <dbReference type="ARBA" id="ARBA00022824"/>
    </source>
</evidence>
<name>A0A9W9V9D1_9EURO</name>
<evidence type="ECO:0000256" key="1">
    <source>
        <dbReference type="ARBA" id="ARBA00004477"/>
    </source>
</evidence>
<evidence type="ECO:0008006" key="11">
    <source>
        <dbReference type="Google" id="ProtNLM"/>
    </source>
</evidence>
<dbReference type="SUPFAM" id="SSF103481">
    <property type="entry name" value="Multidrug resistance efflux transporter EmrE"/>
    <property type="match status" value="1"/>
</dbReference>
<dbReference type="InterPro" id="IPR037185">
    <property type="entry name" value="EmrE-like"/>
</dbReference>
<feature type="compositionally biased region" description="Basic and acidic residues" evidence="7">
    <location>
        <begin position="80"/>
        <end position="94"/>
    </location>
</feature>
<proteinExistence type="inferred from homology"/>
<evidence type="ECO:0000256" key="6">
    <source>
        <dbReference type="ARBA" id="ARBA00023136"/>
    </source>
</evidence>
<dbReference type="PANTHER" id="PTHR28668">
    <property type="entry name" value="TRANSMEMBRANE PROTEIN 234"/>
    <property type="match status" value="1"/>
</dbReference>
<dbReference type="PANTHER" id="PTHR28668:SF1">
    <property type="entry name" value="TRANSMEMBRANE PROTEIN 234"/>
    <property type="match status" value="1"/>
</dbReference>
<organism evidence="9 10">
    <name type="scientific">Penicillium concentricum</name>
    <dbReference type="NCBI Taxonomy" id="293559"/>
    <lineage>
        <taxon>Eukaryota</taxon>
        <taxon>Fungi</taxon>
        <taxon>Dikarya</taxon>
        <taxon>Ascomycota</taxon>
        <taxon>Pezizomycotina</taxon>
        <taxon>Eurotiomycetes</taxon>
        <taxon>Eurotiomycetidae</taxon>
        <taxon>Eurotiales</taxon>
        <taxon>Aspergillaceae</taxon>
        <taxon>Penicillium</taxon>
    </lineage>
</organism>
<evidence type="ECO:0000313" key="10">
    <source>
        <dbReference type="Proteomes" id="UP001147752"/>
    </source>
</evidence>